<evidence type="ECO:0000313" key="2">
    <source>
        <dbReference type="EnsemblPlants" id="PAC:32910243.CDS.1"/>
    </source>
</evidence>
<dbReference type="EMBL" id="ABEU02000024">
    <property type="protein sequence ID" value="PNR28590.1"/>
    <property type="molecule type" value="Genomic_DNA"/>
</dbReference>
<organism evidence="1">
    <name type="scientific">Physcomitrium patens</name>
    <name type="common">Spreading-leaved earth moss</name>
    <name type="synonym">Physcomitrella patens</name>
    <dbReference type="NCBI Taxonomy" id="3218"/>
    <lineage>
        <taxon>Eukaryota</taxon>
        <taxon>Viridiplantae</taxon>
        <taxon>Streptophyta</taxon>
        <taxon>Embryophyta</taxon>
        <taxon>Bryophyta</taxon>
        <taxon>Bryophytina</taxon>
        <taxon>Bryopsida</taxon>
        <taxon>Funariidae</taxon>
        <taxon>Funariales</taxon>
        <taxon>Funariaceae</taxon>
        <taxon>Physcomitrium</taxon>
    </lineage>
</organism>
<keyword evidence="3" id="KW-1185">Reference proteome</keyword>
<reference evidence="1 3" key="1">
    <citation type="journal article" date="2008" name="Science">
        <title>The Physcomitrella genome reveals evolutionary insights into the conquest of land by plants.</title>
        <authorList>
            <person name="Rensing S."/>
            <person name="Lang D."/>
            <person name="Zimmer A."/>
            <person name="Terry A."/>
            <person name="Salamov A."/>
            <person name="Shapiro H."/>
            <person name="Nishiyama T."/>
            <person name="Perroud P.-F."/>
            <person name="Lindquist E."/>
            <person name="Kamisugi Y."/>
            <person name="Tanahashi T."/>
            <person name="Sakakibara K."/>
            <person name="Fujita T."/>
            <person name="Oishi K."/>
            <person name="Shin-I T."/>
            <person name="Kuroki Y."/>
            <person name="Toyoda A."/>
            <person name="Suzuki Y."/>
            <person name="Hashimoto A."/>
            <person name="Yamaguchi K."/>
            <person name="Sugano A."/>
            <person name="Kohara Y."/>
            <person name="Fujiyama A."/>
            <person name="Anterola A."/>
            <person name="Aoki S."/>
            <person name="Ashton N."/>
            <person name="Barbazuk W.B."/>
            <person name="Barker E."/>
            <person name="Bennetzen J."/>
            <person name="Bezanilla M."/>
            <person name="Blankenship R."/>
            <person name="Cho S.H."/>
            <person name="Dutcher S."/>
            <person name="Estelle M."/>
            <person name="Fawcett J.A."/>
            <person name="Gundlach H."/>
            <person name="Hanada K."/>
            <person name="Heyl A."/>
            <person name="Hicks K.A."/>
            <person name="Hugh J."/>
            <person name="Lohr M."/>
            <person name="Mayer K."/>
            <person name="Melkozernov A."/>
            <person name="Murata T."/>
            <person name="Nelson D."/>
            <person name="Pils B."/>
            <person name="Prigge M."/>
            <person name="Reiss B."/>
            <person name="Renner T."/>
            <person name="Rombauts S."/>
            <person name="Rushton P."/>
            <person name="Sanderfoot A."/>
            <person name="Schween G."/>
            <person name="Shiu S.-H."/>
            <person name="Stueber K."/>
            <person name="Theodoulou F.L."/>
            <person name="Tu H."/>
            <person name="Van de Peer Y."/>
            <person name="Verrier P.J."/>
            <person name="Waters E."/>
            <person name="Wood A."/>
            <person name="Yang L."/>
            <person name="Cove D."/>
            <person name="Cuming A."/>
            <person name="Hasebe M."/>
            <person name="Lucas S."/>
            <person name="Mishler D.B."/>
            <person name="Reski R."/>
            <person name="Grigoriev I."/>
            <person name="Quatrano R.S."/>
            <person name="Boore J.L."/>
        </authorList>
    </citation>
    <scope>NUCLEOTIDE SEQUENCE [LARGE SCALE GENOMIC DNA]</scope>
    <source>
        <strain evidence="2 3">cv. Gransden 2004</strain>
    </source>
</reference>
<evidence type="ECO:0008006" key="4">
    <source>
        <dbReference type="Google" id="ProtNLM"/>
    </source>
</evidence>
<protein>
    <recommendedName>
        <fullName evidence="4">Copia protein</fullName>
    </recommendedName>
</protein>
<evidence type="ECO:0000313" key="1">
    <source>
        <dbReference type="EMBL" id="PNR28590.1"/>
    </source>
</evidence>
<reference evidence="2" key="3">
    <citation type="submission" date="2020-12" db="UniProtKB">
        <authorList>
            <consortium name="EnsemblPlants"/>
        </authorList>
    </citation>
    <scope>IDENTIFICATION</scope>
</reference>
<dbReference type="Proteomes" id="UP000006727">
    <property type="component" value="Chromosome 24"/>
</dbReference>
<evidence type="ECO:0000313" key="3">
    <source>
        <dbReference type="Proteomes" id="UP000006727"/>
    </source>
</evidence>
<name>A0A2K1IH46_PHYPA</name>
<dbReference type="EnsemblPlants" id="Pp3c24_16690V3.1">
    <property type="protein sequence ID" value="PAC:32910243.CDS.1"/>
    <property type="gene ID" value="Pp3c24_16690"/>
</dbReference>
<accession>A0A2K1IH46</accession>
<proteinExistence type="predicted"/>
<dbReference type="Gramene" id="Pp3c24_16690V3.1">
    <property type="protein sequence ID" value="PAC:32910243.CDS.1"/>
    <property type="gene ID" value="Pp3c24_16690"/>
</dbReference>
<sequence>MHSRTKHIELWHHYIRKKIHKQSIEVEFIPSEYQ</sequence>
<dbReference type="InParanoid" id="A0A2K1IH46"/>
<gene>
    <name evidence="1" type="ORF">PHYPA_029182</name>
</gene>
<reference evidence="1 3" key="2">
    <citation type="journal article" date="2018" name="Plant J.">
        <title>The Physcomitrella patens chromosome-scale assembly reveals moss genome structure and evolution.</title>
        <authorList>
            <person name="Lang D."/>
            <person name="Ullrich K.K."/>
            <person name="Murat F."/>
            <person name="Fuchs J."/>
            <person name="Jenkins J."/>
            <person name="Haas F.B."/>
            <person name="Piednoel M."/>
            <person name="Gundlach H."/>
            <person name="Van Bel M."/>
            <person name="Meyberg R."/>
            <person name="Vives C."/>
            <person name="Morata J."/>
            <person name="Symeonidi A."/>
            <person name="Hiss M."/>
            <person name="Muchero W."/>
            <person name="Kamisugi Y."/>
            <person name="Saleh O."/>
            <person name="Blanc G."/>
            <person name="Decker E.L."/>
            <person name="van Gessel N."/>
            <person name="Grimwood J."/>
            <person name="Hayes R.D."/>
            <person name="Graham S.W."/>
            <person name="Gunter L.E."/>
            <person name="McDaniel S.F."/>
            <person name="Hoernstein S.N.W."/>
            <person name="Larsson A."/>
            <person name="Li F.W."/>
            <person name="Perroud P.F."/>
            <person name="Phillips J."/>
            <person name="Ranjan P."/>
            <person name="Rokshar D.S."/>
            <person name="Rothfels C.J."/>
            <person name="Schneider L."/>
            <person name="Shu S."/>
            <person name="Stevenson D.W."/>
            <person name="Thummler F."/>
            <person name="Tillich M."/>
            <person name="Villarreal Aguilar J.C."/>
            <person name="Widiez T."/>
            <person name="Wong G.K."/>
            <person name="Wymore A."/>
            <person name="Zhang Y."/>
            <person name="Zimmer A.D."/>
            <person name="Quatrano R.S."/>
            <person name="Mayer K.F.X."/>
            <person name="Goodstein D."/>
            <person name="Casacuberta J.M."/>
            <person name="Vandepoele K."/>
            <person name="Reski R."/>
            <person name="Cuming A.C."/>
            <person name="Tuskan G.A."/>
            <person name="Maumus F."/>
            <person name="Salse J."/>
            <person name="Schmutz J."/>
            <person name="Rensing S.A."/>
        </authorList>
    </citation>
    <scope>NUCLEOTIDE SEQUENCE [LARGE SCALE GENOMIC DNA]</scope>
    <source>
        <strain evidence="2 3">cv. Gransden 2004</strain>
    </source>
</reference>
<dbReference type="AlphaFoldDB" id="A0A2K1IH46"/>